<dbReference type="InterPro" id="IPR001223">
    <property type="entry name" value="Glyco_hydro18_cat"/>
</dbReference>
<dbReference type="PANTHER" id="PTHR46066:SF2">
    <property type="entry name" value="CHITINASE DOMAIN-CONTAINING PROTEIN 1"/>
    <property type="match status" value="1"/>
</dbReference>
<dbReference type="SUPFAM" id="SSF51445">
    <property type="entry name" value="(Trans)glycosidases"/>
    <property type="match status" value="1"/>
</dbReference>
<dbReference type="AlphaFoldDB" id="A0A6J7CQE5"/>
<dbReference type="GO" id="GO:0005975">
    <property type="term" value="P:carbohydrate metabolic process"/>
    <property type="evidence" value="ECO:0007669"/>
    <property type="project" value="InterPro"/>
</dbReference>
<dbReference type="Gene3D" id="3.20.20.80">
    <property type="entry name" value="Glycosidases"/>
    <property type="match status" value="1"/>
</dbReference>
<feature type="domain" description="GH18" evidence="1">
    <location>
        <begin position="30"/>
        <end position="375"/>
    </location>
</feature>
<reference evidence="2" key="1">
    <citation type="submission" date="2020-05" db="EMBL/GenBank/DDBJ databases">
        <authorList>
            <person name="Chiriac C."/>
            <person name="Salcher M."/>
            <person name="Ghai R."/>
            <person name="Kavagutti S V."/>
        </authorList>
    </citation>
    <scope>NUCLEOTIDE SEQUENCE</scope>
</reference>
<name>A0A6J7CQE5_9ZZZZ</name>
<organism evidence="2">
    <name type="scientific">freshwater metagenome</name>
    <dbReference type="NCBI Taxonomy" id="449393"/>
    <lineage>
        <taxon>unclassified sequences</taxon>
        <taxon>metagenomes</taxon>
        <taxon>ecological metagenomes</taxon>
    </lineage>
</organism>
<dbReference type="InterPro" id="IPR011583">
    <property type="entry name" value="Chitinase_II/V-like_cat"/>
</dbReference>
<dbReference type="InterPro" id="IPR017853">
    <property type="entry name" value="GH"/>
</dbReference>
<sequence>MACVGALVVSAIALEAPLLNAPGRAEAAAPFDASAWAPWWQATNALNNFNAHAGEFGELSPFFFTATSAGTIVNSSTSVQVAAYKSAALAAGKPLVPTIVDGTPARTMASILSYTVSRNAHVNAIVSFVVNGGYAGIDLDYEKFAFSDGSSTWATTKPAWATFIVQLATALHSAGKTLAVSVPPVGTSESNYWVYDYPTLGANVDRIRIMTYAYSTSSPGPIAPIDWVRRAIDAAKLVAPASKVVMGIPVYGTDWVTGIDGSCPVTIPVGMSLTTRSPKTSEFPALAKRKGVIPSWDPVSKERTFTYVDSIGGLNSDGFPVRCNVSHLAYYMDPDGVFERVALAKAKGIAGTALWALGNDDADTWHAIDAAMLLQPNPGYTQLTPDVVPPPAPPMSAPLPGRYVDTRSGMKTIDAQFAGAGERPANSTLVVQIAGRGAVPADASAIALNVTAIGIGQGYITVYPCGTKPATSNLNVSAGKVISNSVITRLSDAGTICIYNQSATHLIVDVSAVLSADAFVPVATPARLLDTRPYPTVDSQMSGIGAMKAGDILTVQVAGRGGMSPTARTAVLNVTVDGATASGWLTVWPCDGPPPPTSNLNYVRGSTLPNAVVTALSATGTVCVYAAGGGTQVIIDAFGELSLSRYSPLAQPARLLDTRPGLATVDGQFAGGGTRSVNSVLTLQVGSRAGLGAPPVAVVLNVTVDQPATSGFVTVYPCSSAPPTVSNVNFAAGQTLPNLVVTAVAADGTVCLLASTRLHLVVDVFGSLNP</sequence>
<dbReference type="Pfam" id="PF00704">
    <property type="entry name" value="Glyco_hydro_18"/>
    <property type="match status" value="1"/>
</dbReference>
<evidence type="ECO:0000259" key="1">
    <source>
        <dbReference type="PROSITE" id="PS51910"/>
    </source>
</evidence>
<dbReference type="PANTHER" id="PTHR46066">
    <property type="entry name" value="CHITINASE DOMAIN-CONTAINING PROTEIN 1 FAMILY MEMBER"/>
    <property type="match status" value="1"/>
</dbReference>
<gene>
    <name evidence="2" type="ORF">UFOPK3376_00240</name>
</gene>
<proteinExistence type="predicted"/>
<evidence type="ECO:0000313" key="2">
    <source>
        <dbReference type="EMBL" id="CAB4860597.1"/>
    </source>
</evidence>
<accession>A0A6J7CQE5</accession>
<protein>
    <submittedName>
        <fullName evidence="2">Unannotated protein</fullName>
    </submittedName>
</protein>
<dbReference type="InterPro" id="IPR029070">
    <property type="entry name" value="Chitinase_insertion_sf"/>
</dbReference>
<dbReference type="PROSITE" id="PS51910">
    <property type="entry name" value="GH18_2"/>
    <property type="match status" value="1"/>
</dbReference>
<dbReference type="EMBL" id="CAFBLP010000003">
    <property type="protein sequence ID" value="CAB4860597.1"/>
    <property type="molecule type" value="Genomic_DNA"/>
</dbReference>
<dbReference type="SMART" id="SM00636">
    <property type="entry name" value="Glyco_18"/>
    <property type="match status" value="1"/>
</dbReference>
<dbReference type="GO" id="GO:0008061">
    <property type="term" value="F:chitin binding"/>
    <property type="evidence" value="ECO:0007669"/>
    <property type="project" value="InterPro"/>
</dbReference>
<dbReference type="Gene3D" id="3.10.50.10">
    <property type="match status" value="1"/>
</dbReference>